<feature type="transmembrane region" description="Helical" evidence="10">
    <location>
        <begin position="78"/>
        <end position="94"/>
    </location>
</feature>
<evidence type="ECO:0000256" key="5">
    <source>
        <dbReference type="ARBA" id="ARBA00022989"/>
    </source>
</evidence>
<dbReference type="CDD" id="cd12916">
    <property type="entry name" value="VKOR_1"/>
    <property type="match status" value="1"/>
</dbReference>
<feature type="transmembrane region" description="Helical" evidence="10">
    <location>
        <begin position="7"/>
        <end position="24"/>
    </location>
</feature>
<feature type="transmembrane region" description="Helical" evidence="10">
    <location>
        <begin position="100"/>
        <end position="122"/>
    </location>
</feature>
<keyword evidence="9" id="KW-0676">Redox-active center</keyword>
<keyword evidence="7 10" id="KW-0472">Membrane</keyword>
<comment type="caution">
    <text evidence="12">The sequence shown here is derived from an EMBL/GenBank/DDBJ whole genome shotgun (WGS) entry which is preliminary data.</text>
</comment>
<feature type="domain" description="Vitamin K epoxide reductase" evidence="11">
    <location>
        <begin position="1"/>
        <end position="127"/>
    </location>
</feature>
<keyword evidence="5 10" id="KW-1133">Transmembrane helix</keyword>
<comment type="similarity">
    <text evidence="2">Belongs to the VKOR family.</text>
</comment>
<dbReference type="GO" id="GO:0016491">
    <property type="term" value="F:oxidoreductase activity"/>
    <property type="evidence" value="ECO:0007669"/>
    <property type="project" value="UniProtKB-KW"/>
</dbReference>
<dbReference type="SMART" id="SM00756">
    <property type="entry name" value="VKc"/>
    <property type="match status" value="1"/>
</dbReference>
<evidence type="ECO:0000256" key="2">
    <source>
        <dbReference type="ARBA" id="ARBA00006214"/>
    </source>
</evidence>
<evidence type="ECO:0000313" key="12">
    <source>
        <dbReference type="EMBL" id="MBI4595559.1"/>
    </source>
</evidence>
<evidence type="ECO:0000256" key="6">
    <source>
        <dbReference type="ARBA" id="ARBA00023002"/>
    </source>
</evidence>
<sequence length="154" mass="17245">MKLVRKVIIGLSMAGLFDAGYLSYYKLFSEIELLCGESAACDAVNNSPYAQIFGIPVALLGLFYYAAVLFFTLLGRKLPVFILSVAGLLFSLYLTWVEVFILHAICFWCVVSALLTFAIFVLSTPALRWSAQEKNPSLLPNNWLFFKPRNNSNL</sequence>
<accession>A0A933LQC6</accession>
<dbReference type="Pfam" id="PF07884">
    <property type="entry name" value="VKOR"/>
    <property type="match status" value="1"/>
</dbReference>
<dbReference type="Gene3D" id="1.20.1440.130">
    <property type="entry name" value="VKOR domain"/>
    <property type="match status" value="1"/>
</dbReference>
<keyword evidence="3 10" id="KW-0812">Transmembrane</keyword>
<reference evidence="12" key="1">
    <citation type="submission" date="2020-07" db="EMBL/GenBank/DDBJ databases">
        <title>Huge and variable diversity of episymbiotic CPR bacteria and DPANN archaea in groundwater ecosystems.</title>
        <authorList>
            <person name="He C.Y."/>
            <person name="Keren R."/>
            <person name="Whittaker M."/>
            <person name="Farag I.F."/>
            <person name="Doudna J."/>
            <person name="Cate J.H.D."/>
            <person name="Banfield J.F."/>
        </authorList>
    </citation>
    <scope>NUCLEOTIDE SEQUENCE</scope>
    <source>
        <strain evidence="12">NC_groundwater_1482_Ag_S-0.65um_47_24</strain>
    </source>
</reference>
<evidence type="ECO:0000313" key="13">
    <source>
        <dbReference type="Proteomes" id="UP000772181"/>
    </source>
</evidence>
<evidence type="ECO:0000259" key="11">
    <source>
        <dbReference type="SMART" id="SM00756"/>
    </source>
</evidence>
<keyword evidence="6" id="KW-0560">Oxidoreductase</keyword>
<comment type="subcellular location">
    <subcellularLocation>
        <location evidence="1">Membrane</location>
        <topology evidence="1">Multi-pass membrane protein</topology>
    </subcellularLocation>
</comment>
<keyword evidence="4" id="KW-0874">Quinone</keyword>
<name>A0A933LQC6_UNCTE</name>
<evidence type="ECO:0000256" key="10">
    <source>
        <dbReference type="SAM" id="Phobius"/>
    </source>
</evidence>
<dbReference type="PANTHER" id="PTHR34573">
    <property type="entry name" value="VKC DOMAIN-CONTAINING PROTEIN"/>
    <property type="match status" value="1"/>
</dbReference>
<evidence type="ECO:0000256" key="9">
    <source>
        <dbReference type="ARBA" id="ARBA00023284"/>
    </source>
</evidence>
<evidence type="ECO:0000256" key="3">
    <source>
        <dbReference type="ARBA" id="ARBA00022692"/>
    </source>
</evidence>
<feature type="transmembrane region" description="Helical" evidence="10">
    <location>
        <begin position="52"/>
        <end position="71"/>
    </location>
</feature>
<evidence type="ECO:0000256" key="7">
    <source>
        <dbReference type="ARBA" id="ARBA00023136"/>
    </source>
</evidence>
<dbReference type="PANTHER" id="PTHR34573:SF1">
    <property type="entry name" value="VITAMIN K EPOXIDE REDUCTASE DOMAIN-CONTAINING PROTEIN"/>
    <property type="match status" value="1"/>
</dbReference>
<dbReference type="InterPro" id="IPR012932">
    <property type="entry name" value="VKOR"/>
</dbReference>
<dbReference type="EMBL" id="JACQWF010000189">
    <property type="protein sequence ID" value="MBI4595559.1"/>
    <property type="molecule type" value="Genomic_DNA"/>
</dbReference>
<dbReference type="GO" id="GO:0016020">
    <property type="term" value="C:membrane"/>
    <property type="evidence" value="ECO:0007669"/>
    <property type="project" value="UniProtKB-SubCell"/>
</dbReference>
<evidence type="ECO:0000256" key="8">
    <source>
        <dbReference type="ARBA" id="ARBA00023157"/>
    </source>
</evidence>
<gene>
    <name evidence="12" type="ORF">HY730_04180</name>
</gene>
<organism evidence="12 13">
    <name type="scientific">Tectimicrobiota bacterium</name>
    <dbReference type="NCBI Taxonomy" id="2528274"/>
    <lineage>
        <taxon>Bacteria</taxon>
        <taxon>Pseudomonadati</taxon>
        <taxon>Nitrospinota/Tectimicrobiota group</taxon>
        <taxon>Candidatus Tectimicrobiota</taxon>
    </lineage>
</organism>
<evidence type="ECO:0000256" key="1">
    <source>
        <dbReference type="ARBA" id="ARBA00004141"/>
    </source>
</evidence>
<dbReference type="Proteomes" id="UP000772181">
    <property type="component" value="Unassembled WGS sequence"/>
</dbReference>
<dbReference type="InterPro" id="IPR044698">
    <property type="entry name" value="VKOR/LTO1"/>
</dbReference>
<protein>
    <submittedName>
        <fullName evidence="12">Vitamin K epoxide reductase family protein</fullName>
    </submittedName>
</protein>
<dbReference type="InterPro" id="IPR038354">
    <property type="entry name" value="VKOR_sf"/>
</dbReference>
<dbReference type="AlphaFoldDB" id="A0A933LQC6"/>
<evidence type="ECO:0000256" key="4">
    <source>
        <dbReference type="ARBA" id="ARBA00022719"/>
    </source>
</evidence>
<proteinExistence type="inferred from homology"/>
<keyword evidence="8" id="KW-1015">Disulfide bond</keyword>
<dbReference type="GO" id="GO:0048038">
    <property type="term" value="F:quinone binding"/>
    <property type="evidence" value="ECO:0007669"/>
    <property type="project" value="UniProtKB-KW"/>
</dbReference>